<keyword evidence="3" id="KW-1185">Reference proteome</keyword>
<keyword evidence="1" id="KW-0812">Transmembrane</keyword>
<dbReference type="InterPro" id="IPR046368">
    <property type="entry name" value="Tag1"/>
</dbReference>
<accession>A0A1L9TS00</accession>
<evidence type="ECO:0000256" key="1">
    <source>
        <dbReference type="SAM" id="Phobius"/>
    </source>
</evidence>
<dbReference type="Pfam" id="PF12505">
    <property type="entry name" value="DUF3712"/>
    <property type="match status" value="1"/>
</dbReference>
<dbReference type="EMBL" id="KV878583">
    <property type="protein sequence ID" value="OJJ62212.1"/>
    <property type="molecule type" value="Genomic_DNA"/>
</dbReference>
<dbReference type="RefSeq" id="XP_040706018.1">
    <property type="nucleotide sequence ID" value="XM_040841458.1"/>
</dbReference>
<dbReference type="PANTHER" id="PTHR35895">
    <property type="entry name" value="CHROMOSOME 16, WHOLE GENOME SHOTGUN SEQUENCE"/>
    <property type="match status" value="1"/>
</dbReference>
<dbReference type="AlphaFoldDB" id="A0A1L9TS00"/>
<feature type="transmembrane region" description="Helical" evidence="1">
    <location>
        <begin position="31"/>
        <end position="55"/>
    </location>
</feature>
<name>A0A1L9TS00_9EURO</name>
<dbReference type="Proteomes" id="UP000184356">
    <property type="component" value="Unassembled WGS sequence"/>
</dbReference>
<evidence type="ECO:0000313" key="2">
    <source>
        <dbReference type="EMBL" id="OJJ62212.1"/>
    </source>
</evidence>
<proteinExistence type="predicted"/>
<dbReference type="VEuPathDB" id="FungiDB:ASPSYDRAFT_144698"/>
<keyword evidence="1" id="KW-0472">Membrane</keyword>
<gene>
    <name evidence="2" type="ORF">ASPSYDRAFT_144698</name>
</gene>
<dbReference type="InterPro" id="IPR022185">
    <property type="entry name" value="DUF3712"/>
</dbReference>
<dbReference type="OrthoDB" id="10039566at2759"/>
<organism evidence="2 3">
    <name type="scientific">Aspergillus sydowii CBS 593.65</name>
    <dbReference type="NCBI Taxonomy" id="1036612"/>
    <lineage>
        <taxon>Eukaryota</taxon>
        <taxon>Fungi</taxon>
        <taxon>Dikarya</taxon>
        <taxon>Ascomycota</taxon>
        <taxon>Pezizomycotina</taxon>
        <taxon>Eurotiomycetes</taxon>
        <taxon>Eurotiomycetidae</taxon>
        <taxon>Eurotiales</taxon>
        <taxon>Aspergillaceae</taxon>
        <taxon>Aspergillus</taxon>
        <taxon>Aspergillus subgen. Nidulantes</taxon>
    </lineage>
</organism>
<dbReference type="GeneID" id="63757531"/>
<evidence type="ECO:0000313" key="3">
    <source>
        <dbReference type="Proteomes" id="UP000184356"/>
    </source>
</evidence>
<reference evidence="3" key="1">
    <citation type="journal article" date="2017" name="Genome Biol.">
        <title>Comparative genomics reveals high biological diversity and specific adaptations in the industrially and medically important fungal genus Aspergillus.</title>
        <authorList>
            <person name="de Vries R.P."/>
            <person name="Riley R."/>
            <person name="Wiebenga A."/>
            <person name="Aguilar-Osorio G."/>
            <person name="Amillis S."/>
            <person name="Uchima C.A."/>
            <person name="Anderluh G."/>
            <person name="Asadollahi M."/>
            <person name="Askin M."/>
            <person name="Barry K."/>
            <person name="Battaglia E."/>
            <person name="Bayram O."/>
            <person name="Benocci T."/>
            <person name="Braus-Stromeyer S.A."/>
            <person name="Caldana C."/>
            <person name="Canovas D."/>
            <person name="Cerqueira G.C."/>
            <person name="Chen F."/>
            <person name="Chen W."/>
            <person name="Choi C."/>
            <person name="Clum A."/>
            <person name="Dos Santos R.A."/>
            <person name="Damasio A.R."/>
            <person name="Diallinas G."/>
            <person name="Emri T."/>
            <person name="Fekete E."/>
            <person name="Flipphi M."/>
            <person name="Freyberg S."/>
            <person name="Gallo A."/>
            <person name="Gournas C."/>
            <person name="Habgood R."/>
            <person name="Hainaut M."/>
            <person name="Harispe M.L."/>
            <person name="Henrissat B."/>
            <person name="Hilden K.S."/>
            <person name="Hope R."/>
            <person name="Hossain A."/>
            <person name="Karabika E."/>
            <person name="Karaffa L."/>
            <person name="Karanyi Z."/>
            <person name="Krasevec N."/>
            <person name="Kuo A."/>
            <person name="Kusch H."/>
            <person name="LaButti K."/>
            <person name="Lagendijk E.L."/>
            <person name="Lapidus A."/>
            <person name="Levasseur A."/>
            <person name="Lindquist E."/>
            <person name="Lipzen A."/>
            <person name="Logrieco A.F."/>
            <person name="MacCabe A."/>
            <person name="Maekelae M.R."/>
            <person name="Malavazi I."/>
            <person name="Melin P."/>
            <person name="Meyer V."/>
            <person name="Mielnichuk N."/>
            <person name="Miskei M."/>
            <person name="Molnar A.P."/>
            <person name="Mule G."/>
            <person name="Ngan C.Y."/>
            <person name="Orejas M."/>
            <person name="Orosz E."/>
            <person name="Ouedraogo J.P."/>
            <person name="Overkamp K.M."/>
            <person name="Park H.-S."/>
            <person name="Perrone G."/>
            <person name="Piumi F."/>
            <person name="Punt P.J."/>
            <person name="Ram A.F."/>
            <person name="Ramon A."/>
            <person name="Rauscher S."/>
            <person name="Record E."/>
            <person name="Riano-Pachon D.M."/>
            <person name="Robert V."/>
            <person name="Roehrig J."/>
            <person name="Ruller R."/>
            <person name="Salamov A."/>
            <person name="Salih N.S."/>
            <person name="Samson R.A."/>
            <person name="Sandor E."/>
            <person name="Sanguinetti M."/>
            <person name="Schuetze T."/>
            <person name="Sepcic K."/>
            <person name="Shelest E."/>
            <person name="Sherlock G."/>
            <person name="Sophianopoulou V."/>
            <person name="Squina F.M."/>
            <person name="Sun H."/>
            <person name="Susca A."/>
            <person name="Todd R.B."/>
            <person name="Tsang A."/>
            <person name="Unkles S.E."/>
            <person name="van de Wiele N."/>
            <person name="van Rossen-Uffink D."/>
            <person name="Oliveira J.V."/>
            <person name="Vesth T.C."/>
            <person name="Visser J."/>
            <person name="Yu J.-H."/>
            <person name="Zhou M."/>
            <person name="Andersen M.R."/>
            <person name="Archer D.B."/>
            <person name="Baker S.E."/>
            <person name="Benoit I."/>
            <person name="Brakhage A.A."/>
            <person name="Braus G.H."/>
            <person name="Fischer R."/>
            <person name="Frisvad J.C."/>
            <person name="Goldman G.H."/>
            <person name="Houbraken J."/>
            <person name="Oakley B."/>
            <person name="Pocsi I."/>
            <person name="Scazzocchio C."/>
            <person name="Seiboth B."/>
            <person name="vanKuyk P.A."/>
            <person name="Wortman J."/>
            <person name="Dyer P.S."/>
            <person name="Grigoriev I.V."/>
        </authorList>
    </citation>
    <scope>NUCLEOTIDE SEQUENCE [LARGE SCALE GENOMIC DNA]</scope>
    <source>
        <strain evidence="3">CBS 593.65</strain>
    </source>
</reference>
<dbReference type="GO" id="GO:0000329">
    <property type="term" value="C:fungal-type vacuole membrane"/>
    <property type="evidence" value="ECO:0007669"/>
    <property type="project" value="InterPro"/>
</dbReference>
<protein>
    <submittedName>
        <fullName evidence="2">Uncharacterized protein</fullName>
    </submittedName>
</protein>
<sequence length="321" mass="34852">MSDKAAVEEVPLGTTAKPSFLTRVKAHFKKWWWAHFIALAVIVLVIALPLVYVGYPRIAQGDINDSTLDVTSMEISEPSPDGFHLNQEQVIGSGSAFKPKLFSFDADVSLLGSPKFATVTVPDVQGRDGYVVNIDQWVDLSSVENFEAFSTAVMMNEEFTLNIYGEPRLKLGALPTIDIDYNKTITMKGLNKLKGFKIEKLGLNNKLGQGRNAEGTVFIPNPSVLKLSMGNLTLDISSNGTELGQSFLDDLVLHPGDNHVPMTSFLNISTLAGLLPRDGIMPLTIVGKSSVYNGETISYFTKALQANTLNTDVNLAAVLGD</sequence>
<keyword evidence="1" id="KW-1133">Transmembrane helix</keyword>
<dbReference type="STRING" id="1036612.A0A1L9TS00"/>
<dbReference type="PANTHER" id="PTHR35895:SF1">
    <property type="entry name" value="LIPID-BINDING SERUM GLYCOPROTEIN C-TERMINAL DOMAIN-CONTAINING PROTEIN"/>
    <property type="match status" value="1"/>
</dbReference>